<dbReference type="AlphaFoldDB" id="A0A1S8CSZ3"/>
<organism evidence="3 4">
    <name type="scientific">Alkanindiges hydrocarboniclasticus</name>
    <dbReference type="NCBI Taxonomy" id="1907941"/>
    <lineage>
        <taxon>Bacteria</taxon>
        <taxon>Pseudomonadati</taxon>
        <taxon>Pseudomonadota</taxon>
        <taxon>Gammaproteobacteria</taxon>
        <taxon>Moraxellales</taxon>
        <taxon>Moraxellaceae</taxon>
        <taxon>Alkanindiges</taxon>
    </lineage>
</organism>
<dbReference type="Proteomes" id="UP000192132">
    <property type="component" value="Unassembled WGS sequence"/>
</dbReference>
<dbReference type="SUPFAM" id="SSF47473">
    <property type="entry name" value="EF-hand"/>
    <property type="match status" value="1"/>
</dbReference>
<dbReference type="GO" id="GO:0005509">
    <property type="term" value="F:calcium ion binding"/>
    <property type="evidence" value="ECO:0007669"/>
    <property type="project" value="InterPro"/>
</dbReference>
<accession>A0A1S8CSZ3</accession>
<gene>
    <name evidence="3" type="ORF">BKE30_10080</name>
</gene>
<dbReference type="Gene3D" id="1.10.238.10">
    <property type="entry name" value="EF-hand"/>
    <property type="match status" value="1"/>
</dbReference>
<evidence type="ECO:0000313" key="3">
    <source>
        <dbReference type="EMBL" id="ONG39243.1"/>
    </source>
</evidence>
<dbReference type="EMBL" id="MLCN01000025">
    <property type="protein sequence ID" value="ONG39243.1"/>
    <property type="molecule type" value="Genomic_DNA"/>
</dbReference>
<dbReference type="PROSITE" id="PS50222">
    <property type="entry name" value="EF_HAND_2"/>
    <property type="match status" value="1"/>
</dbReference>
<name>A0A1S8CSZ3_9GAMM</name>
<proteinExistence type="predicted"/>
<evidence type="ECO:0000259" key="2">
    <source>
        <dbReference type="PROSITE" id="PS50222"/>
    </source>
</evidence>
<feature type="chain" id="PRO_5012345545" description="EF-hand domain-containing protein" evidence="1">
    <location>
        <begin position="23"/>
        <end position="131"/>
    </location>
</feature>
<feature type="domain" description="EF-hand" evidence="2">
    <location>
        <begin position="65"/>
        <end position="100"/>
    </location>
</feature>
<dbReference type="RefSeq" id="WP_076878489.1">
    <property type="nucleotide sequence ID" value="NZ_MLCN01000025.1"/>
</dbReference>
<feature type="signal peptide" evidence="1">
    <location>
        <begin position="1"/>
        <end position="22"/>
    </location>
</feature>
<keyword evidence="4" id="KW-1185">Reference proteome</keyword>
<dbReference type="InterPro" id="IPR018247">
    <property type="entry name" value="EF_Hand_1_Ca_BS"/>
</dbReference>
<evidence type="ECO:0000313" key="4">
    <source>
        <dbReference type="Proteomes" id="UP000192132"/>
    </source>
</evidence>
<dbReference type="InterPro" id="IPR011992">
    <property type="entry name" value="EF-hand-dom_pair"/>
</dbReference>
<dbReference type="PROSITE" id="PS51257">
    <property type="entry name" value="PROKAR_LIPOPROTEIN"/>
    <property type="match status" value="1"/>
</dbReference>
<keyword evidence="1" id="KW-0732">Signal</keyword>
<dbReference type="OrthoDB" id="6695194at2"/>
<evidence type="ECO:0000256" key="1">
    <source>
        <dbReference type="SAM" id="SignalP"/>
    </source>
</evidence>
<dbReference type="PROSITE" id="PS00018">
    <property type="entry name" value="EF_HAND_1"/>
    <property type="match status" value="1"/>
</dbReference>
<protein>
    <recommendedName>
        <fullName evidence="2">EF-hand domain-containing protein</fullName>
    </recommendedName>
</protein>
<reference evidence="3 4" key="1">
    <citation type="submission" date="2016-10" db="EMBL/GenBank/DDBJ databases">
        <title>Draft Genome sequence of Alkanindiges sp. strain H1.</title>
        <authorList>
            <person name="Subhash Y."/>
            <person name="Lee S."/>
        </authorList>
    </citation>
    <scope>NUCLEOTIDE SEQUENCE [LARGE SCALE GENOMIC DNA]</scope>
    <source>
        <strain evidence="3 4">H1</strain>
    </source>
</reference>
<comment type="caution">
    <text evidence="3">The sequence shown here is derived from an EMBL/GenBank/DDBJ whole genome shotgun (WGS) entry which is preliminary data.</text>
</comment>
<dbReference type="STRING" id="1907941.BKE30_10080"/>
<dbReference type="InterPro" id="IPR002048">
    <property type="entry name" value="EF_hand_dom"/>
</dbReference>
<sequence>MIKTRSVPVMVFSIVCSSAGFACDPNAVNWDQFYAINDKNNDQKIQRTEWQNLSFKGSNFESGFESDLPSQQIFQQLDTNKNAVLDGQEIYYIYRYLPNPCANFNMQNTTLTKKESLLSLDKLKAFLQQLF</sequence>